<feature type="repeat" description="WD" evidence="6">
    <location>
        <begin position="1236"/>
        <end position="1277"/>
    </location>
</feature>
<evidence type="ECO:0000256" key="4">
    <source>
        <dbReference type="ARBA" id="ARBA00023242"/>
    </source>
</evidence>
<dbReference type="InterPro" id="IPR036322">
    <property type="entry name" value="WD40_repeat_dom_sf"/>
</dbReference>
<dbReference type="InterPro" id="IPR020472">
    <property type="entry name" value="WD40_PAC1"/>
</dbReference>
<dbReference type="SUPFAM" id="SSF50978">
    <property type="entry name" value="WD40 repeat-like"/>
    <property type="match status" value="1"/>
</dbReference>
<dbReference type="PRINTS" id="PR00320">
    <property type="entry name" value="GPROTEINBRPT"/>
</dbReference>
<evidence type="ECO:0000313" key="9">
    <source>
        <dbReference type="EMBL" id="CAD5216363.1"/>
    </source>
</evidence>
<dbReference type="EMBL" id="CAJFCV020000002">
    <property type="protein sequence ID" value="CAG9099393.1"/>
    <property type="molecule type" value="Genomic_DNA"/>
</dbReference>
<dbReference type="PROSITE" id="PS50294">
    <property type="entry name" value="WD_REPEATS_REGION"/>
    <property type="match status" value="7"/>
</dbReference>
<feature type="compositionally biased region" description="Polar residues" evidence="7">
    <location>
        <begin position="122"/>
        <end position="155"/>
    </location>
</feature>
<dbReference type="PANTHER" id="PTHR19848:SF0">
    <property type="entry name" value="NOTCHLESS PROTEIN HOMOLOG 1"/>
    <property type="match status" value="1"/>
</dbReference>
<organism evidence="9 10">
    <name type="scientific">Bursaphelenchus xylophilus</name>
    <name type="common">Pinewood nematode worm</name>
    <name type="synonym">Aphelenchoides xylophilus</name>
    <dbReference type="NCBI Taxonomy" id="6326"/>
    <lineage>
        <taxon>Eukaryota</taxon>
        <taxon>Metazoa</taxon>
        <taxon>Ecdysozoa</taxon>
        <taxon>Nematoda</taxon>
        <taxon>Chromadorea</taxon>
        <taxon>Rhabditida</taxon>
        <taxon>Tylenchina</taxon>
        <taxon>Tylenchomorpha</taxon>
        <taxon>Aphelenchoidea</taxon>
        <taxon>Aphelenchoididae</taxon>
        <taxon>Bursaphelenchus</taxon>
    </lineage>
</organism>
<dbReference type="GO" id="GO:0000027">
    <property type="term" value="P:ribosomal large subunit assembly"/>
    <property type="evidence" value="ECO:0007669"/>
    <property type="project" value="TreeGrafter"/>
</dbReference>
<feature type="compositionally biased region" description="Low complexity" evidence="7">
    <location>
        <begin position="787"/>
        <end position="805"/>
    </location>
</feature>
<feature type="region of interest" description="Disordered" evidence="7">
    <location>
        <begin position="1"/>
        <end position="38"/>
    </location>
</feature>
<keyword evidence="2 6" id="KW-0853">WD repeat</keyword>
<feature type="compositionally biased region" description="Basic and acidic residues" evidence="7">
    <location>
        <begin position="279"/>
        <end position="290"/>
    </location>
</feature>
<name>A0A7I8WX12_BURXY</name>
<dbReference type="GO" id="GO:0007219">
    <property type="term" value="P:Notch signaling pathway"/>
    <property type="evidence" value="ECO:0007669"/>
    <property type="project" value="TreeGrafter"/>
</dbReference>
<evidence type="ECO:0000259" key="8">
    <source>
        <dbReference type="PROSITE" id="PS50829"/>
    </source>
</evidence>
<evidence type="ECO:0000256" key="1">
    <source>
        <dbReference type="ARBA" id="ARBA00004604"/>
    </source>
</evidence>
<feature type="compositionally biased region" description="Polar residues" evidence="7">
    <location>
        <begin position="374"/>
        <end position="403"/>
    </location>
</feature>
<accession>A0A7I8WX12</accession>
<keyword evidence="3" id="KW-0677">Repeat</keyword>
<dbReference type="Gene3D" id="2.130.10.10">
    <property type="entry name" value="YVTN repeat-like/Quinoprotein amine dehydrogenase"/>
    <property type="match status" value="1"/>
</dbReference>
<dbReference type="Gene3D" id="3.30.1490.40">
    <property type="match status" value="1"/>
</dbReference>
<feature type="region of interest" description="Disordered" evidence="7">
    <location>
        <begin position="523"/>
        <end position="623"/>
    </location>
</feature>
<comment type="subcellular location">
    <subcellularLocation>
        <location evidence="1">Nucleus</location>
        <location evidence="1">Nucleolus</location>
    </subcellularLocation>
</comment>
<dbReference type="PROSITE" id="PS50082">
    <property type="entry name" value="WD_REPEATS_2"/>
    <property type="match status" value="7"/>
</dbReference>
<proteinExistence type="inferred from homology"/>
<protein>
    <submittedName>
        <fullName evidence="9">(pine wood nematode) hypothetical protein</fullName>
    </submittedName>
</protein>
<dbReference type="Proteomes" id="UP000659654">
    <property type="component" value="Unassembled WGS sequence"/>
</dbReference>
<comment type="similarity">
    <text evidence="5">Belongs to the NLE1/RSA4 family.</text>
</comment>
<gene>
    <name evidence="9" type="ORF">BXYJ_LOCUS4492</name>
</gene>
<feature type="region of interest" description="Disordered" evidence="7">
    <location>
        <begin position="275"/>
        <end position="316"/>
    </location>
</feature>
<evidence type="ECO:0000256" key="2">
    <source>
        <dbReference type="ARBA" id="ARBA00022574"/>
    </source>
</evidence>
<dbReference type="PANTHER" id="PTHR19848">
    <property type="entry name" value="WD40 REPEAT PROTEIN"/>
    <property type="match status" value="1"/>
</dbReference>
<dbReference type="PROSITE" id="PS00678">
    <property type="entry name" value="WD_REPEATS_1"/>
    <property type="match status" value="1"/>
</dbReference>
<feature type="compositionally biased region" description="Polar residues" evidence="7">
    <location>
        <begin position="291"/>
        <end position="306"/>
    </location>
</feature>
<reference evidence="9" key="1">
    <citation type="submission" date="2020-09" db="EMBL/GenBank/DDBJ databases">
        <authorList>
            <person name="Kikuchi T."/>
        </authorList>
    </citation>
    <scope>NUCLEOTIDE SEQUENCE</scope>
    <source>
        <strain evidence="9">Ka4C1</strain>
    </source>
</reference>
<feature type="compositionally biased region" description="Polar residues" evidence="7">
    <location>
        <begin position="1"/>
        <end position="21"/>
    </location>
</feature>
<dbReference type="EMBL" id="CAJFDI010000002">
    <property type="protein sequence ID" value="CAD5216363.1"/>
    <property type="molecule type" value="Genomic_DNA"/>
</dbReference>
<dbReference type="InterPro" id="IPR003169">
    <property type="entry name" value="GYF"/>
</dbReference>
<evidence type="ECO:0000256" key="5">
    <source>
        <dbReference type="ARBA" id="ARBA00061016"/>
    </source>
</evidence>
<feature type="repeat" description="WD" evidence="6">
    <location>
        <begin position="1029"/>
        <end position="1075"/>
    </location>
</feature>
<feature type="compositionally biased region" description="Basic and acidic residues" evidence="7">
    <location>
        <begin position="110"/>
        <end position="119"/>
    </location>
</feature>
<dbReference type="Pfam" id="PF00400">
    <property type="entry name" value="WD40"/>
    <property type="match status" value="7"/>
</dbReference>
<dbReference type="OrthoDB" id="10267436at2759"/>
<dbReference type="FunFam" id="2.130.10.10:FF:000092">
    <property type="entry name" value="notchless protein homolog"/>
    <property type="match status" value="1"/>
</dbReference>
<dbReference type="InterPro" id="IPR035445">
    <property type="entry name" value="GYF-like_dom_sf"/>
</dbReference>
<dbReference type="SMR" id="A0A7I8WX12"/>
<feature type="region of interest" description="Disordered" evidence="7">
    <location>
        <begin position="110"/>
        <end position="247"/>
    </location>
</feature>
<dbReference type="Pfam" id="PF02213">
    <property type="entry name" value="GYF"/>
    <property type="match status" value="1"/>
</dbReference>
<feature type="compositionally biased region" description="Basic and acidic residues" evidence="7">
    <location>
        <begin position="523"/>
        <end position="584"/>
    </location>
</feature>
<feature type="region of interest" description="Disordered" evidence="7">
    <location>
        <begin position="650"/>
        <end position="710"/>
    </location>
</feature>
<evidence type="ECO:0000256" key="7">
    <source>
        <dbReference type="SAM" id="MobiDB-lite"/>
    </source>
</evidence>
<feature type="domain" description="GYF" evidence="8">
    <location>
        <begin position="306"/>
        <end position="354"/>
    </location>
</feature>
<feature type="region of interest" description="Disordered" evidence="7">
    <location>
        <begin position="369"/>
        <end position="404"/>
    </location>
</feature>
<feature type="repeat" description="WD" evidence="6">
    <location>
        <begin position="986"/>
        <end position="1027"/>
    </location>
</feature>
<dbReference type="Proteomes" id="UP000582659">
    <property type="component" value="Unassembled WGS sequence"/>
</dbReference>
<dbReference type="Pfam" id="PF08154">
    <property type="entry name" value="NLE"/>
    <property type="match status" value="1"/>
</dbReference>
<dbReference type="InterPro" id="IPR019775">
    <property type="entry name" value="WD40_repeat_CS"/>
</dbReference>
<dbReference type="GO" id="GO:0005730">
    <property type="term" value="C:nucleolus"/>
    <property type="evidence" value="ECO:0007669"/>
    <property type="project" value="UniProtKB-SubCell"/>
</dbReference>
<feature type="compositionally biased region" description="Polar residues" evidence="7">
    <location>
        <begin position="191"/>
        <end position="202"/>
    </location>
</feature>
<dbReference type="PROSITE" id="PS50829">
    <property type="entry name" value="GYF"/>
    <property type="match status" value="1"/>
</dbReference>
<evidence type="ECO:0000256" key="6">
    <source>
        <dbReference type="PROSITE-ProRule" id="PRU00221"/>
    </source>
</evidence>
<keyword evidence="4" id="KW-0539">Nucleus</keyword>
<feature type="repeat" description="WD" evidence="6">
    <location>
        <begin position="944"/>
        <end position="985"/>
    </location>
</feature>
<feature type="repeat" description="WD" evidence="6">
    <location>
        <begin position="1076"/>
        <end position="1116"/>
    </location>
</feature>
<keyword evidence="10" id="KW-1185">Reference proteome</keyword>
<dbReference type="SMART" id="SM00444">
    <property type="entry name" value="GYF"/>
    <property type="match status" value="1"/>
</dbReference>
<feature type="compositionally biased region" description="Basic and acidic residues" evidence="7">
    <location>
        <begin position="685"/>
        <end position="710"/>
    </location>
</feature>
<feature type="region of interest" description="Disordered" evidence="7">
    <location>
        <begin position="779"/>
        <end position="817"/>
    </location>
</feature>
<feature type="repeat" description="WD" evidence="6">
    <location>
        <begin position="1278"/>
        <end position="1311"/>
    </location>
</feature>
<feature type="repeat" description="WD" evidence="6">
    <location>
        <begin position="1194"/>
        <end position="1235"/>
    </location>
</feature>
<comment type="caution">
    <text evidence="9">The sequence shown here is derived from an EMBL/GenBank/DDBJ whole genome shotgun (WGS) entry which is preliminary data.</text>
</comment>
<dbReference type="InterPro" id="IPR001680">
    <property type="entry name" value="WD40_rpt"/>
</dbReference>
<dbReference type="CDD" id="cd00200">
    <property type="entry name" value="WD40"/>
    <property type="match status" value="1"/>
</dbReference>
<dbReference type="InterPro" id="IPR012972">
    <property type="entry name" value="NLE"/>
</dbReference>
<sequence length="1311" mass="147377">MSNSEVAQNSFNPSWMQTSAPKTPRPNGISRAAEEDTGEMIEPVFAKYRYGREDILALNPRDSKPPDGLEGCPFFMEKALTPIILTELNETELRLQQNINSSKALSAAHRADWQGKEVESPGSGTNAWTVAGSKNSSFRSSNRWTTVGASPSTETRSAKFPFSNRGNYGSAANGEKKPKPNPWTEGKRLHQTSGSDEGNGTPNGAEPDLSADVWGSSWRSVESKSEHKRGDSSKKEGPESYARGFGRGASAWNNVESVWTAPDIGLLGDNVENLSIRTEQQEQSHLKESSDQSSVISNPPSQNTPPDQWYYLDPNGVQRGPFETKEMQAWFLSGYFHADLQIMKPGDAGYTPLGELIKSNGALTPFVEKKRSQKVTQSPPATSQSQLRNSWQPSNSSSATNDFVSKADMSIEQIKAIEEKERALVEEQRRLKEREDMIKREEQERMEWNRKMEEKEMELRRKQEEIQRFAVEKEQELEKKRREVLEYEQQRREELQKFEEERRILLIQEEQEKRKFAEMEFVRQEQERQRSMMEIENKKRLEEEMKRRREAELLAEEQQRRQREHELQREQAERIRRQQEDEAQRLQQQARAAQAASASAASSKAPWSNSTKKQKIVPAEDLSSKTLLEIQMEEERQLLKKLEEEEKVRQTEALNKKPVWSSQSGSAWSVPKNVPQPVPIPPAKEVSKQVKAEKKKPPAQKKETHADKPQDPLTAWVIQRVRQLNPSVEPDIFATFLLSIESPNEVEDYVLTYFGENKNAKEFHQEFLAKRIELRPRRRVTDKDDLSGPAAAATNIAGNGASATGLNAGGSAKTKKNKKGKKVIDGLILGFRPAGDPNRLNMAADRRVTVSFFEENGGSLGPTSLILPLSATTTDLQSLCNEFLGTEDDPVPMQFRSEDGFEIVDSLEGSIPVDSINDEKGIKLIYMPQALFRVNPVTRCTSTLPGHSQPVISVQFSPDGKTLASGSGDTTVRLWDLNTELPLKTCQGHKHWVLCISFSPNGKKLASACKNGEIFIWNPENGEQLGRKLCGHKQWVNALAWQPLHEDKDCRLLASAGKDSTIRIWDTATYQTIRMLSGHTSSVTCIRWGGAGFIYTGSQDRTVKVWKAETGSHYRSLTGHAHWINTLALNVDYVLRTGSFDKGKDQPSTTDAESALQRYNKVTKGCPEKLVSGSDDFTLFLWDPVNNKQPIGRLTGHQQLVNQVLFSPDTRLIASASFDKSIRIWCGQTGRFLKTLRGHVQAVYQVAWSADSRLLVSGSADSTLKVWSMKTKALLLDLPGHGSDVFAVDWSPDGERVVSGGKDCVLKLWRQ</sequence>
<feature type="compositionally biased region" description="Low complexity" evidence="7">
    <location>
        <begin position="585"/>
        <end position="605"/>
    </location>
</feature>
<dbReference type="SUPFAM" id="SSF55277">
    <property type="entry name" value="GYF domain"/>
    <property type="match status" value="1"/>
</dbReference>
<dbReference type="InterPro" id="IPR015943">
    <property type="entry name" value="WD40/YVTN_repeat-like_dom_sf"/>
</dbReference>
<dbReference type="SMART" id="SM00320">
    <property type="entry name" value="WD40"/>
    <property type="match status" value="8"/>
</dbReference>
<feature type="compositionally biased region" description="Basic and acidic residues" evidence="7">
    <location>
        <begin position="221"/>
        <end position="238"/>
    </location>
</feature>
<evidence type="ECO:0000313" key="10">
    <source>
        <dbReference type="Proteomes" id="UP000659654"/>
    </source>
</evidence>
<evidence type="ECO:0000256" key="3">
    <source>
        <dbReference type="ARBA" id="ARBA00022737"/>
    </source>
</evidence>